<dbReference type="EMBL" id="BNAH01000006">
    <property type="protein sequence ID" value="GHE89453.1"/>
    <property type="molecule type" value="Genomic_DNA"/>
</dbReference>
<keyword evidence="4" id="KW-0547">Nucleotide-binding</keyword>
<evidence type="ECO:0000256" key="7">
    <source>
        <dbReference type="ARBA" id="ARBA00048741"/>
    </source>
</evidence>
<comment type="catalytic activity">
    <reaction evidence="7">
        <text>L-aspartate + L-glutamine + ATP + H2O = L-asparagine + L-glutamate + AMP + diphosphate + H(+)</text>
        <dbReference type="Rhea" id="RHEA:12228"/>
        <dbReference type="ChEBI" id="CHEBI:15377"/>
        <dbReference type="ChEBI" id="CHEBI:15378"/>
        <dbReference type="ChEBI" id="CHEBI:29985"/>
        <dbReference type="ChEBI" id="CHEBI:29991"/>
        <dbReference type="ChEBI" id="CHEBI:30616"/>
        <dbReference type="ChEBI" id="CHEBI:33019"/>
        <dbReference type="ChEBI" id="CHEBI:58048"/>
        <dbReference type="ChEBI" id="CHEBI:58359"/>
        <dbReference type="ChEBI" id="CHEBI:456215"/>
        <dbReference type="EC" id="6.3.5.4"/>
    </reaction>
</comment>
<organism evidence="9 10">
    <name type="scientific">Thalassotalea profundi</name>
    <dbReference type="NCBI Taxonomy" id="2036687"/>
    <lineage>
        <taxon>Bacteria</taxon>
        <taxon>Pseudomonadati</taxon>
        <taxon>Pseudomonadota</taxon>
        <taxon>Gammaproteobacteria</taxon>
        <taxon>Alteromonadales</taxon>
        <taxon>Colwelliaceae</taxon>
        <taxon>Thalassotalea</taxon>
    </lineage>
</organism>
<dbReference type="Gene3D" id="3.40.50.620">
    <property type="entry name" value="HUPs"/>
    <property type="match status" value="1"/>
</dbReference>
<dbReference type="Proteomes" id="UP000626370">
    <property type="component" value="Unassembled WGS sequence"/>
</dbReference>
<dbReference type="PROSITE" id="PS51278">
    <property type="entry name" value="GATASE_TYPE_2"/>
    <property type="match status" value="1"/>
</dbReference>
<reference evidence="10" key="1">
    <citation type="journal article" date="2019" name="Int. J. Syst. Evol. Microbiol.">
        <title>The Global Catalogue of Microorganisms (GCM) 10K type strain sequencing project: providing services to taxonomists for standard genome sequencing and annotation.</title>
        <authorList>
            <consortium name="The Broad Institute Genomics Platform"/>
            <consortium name="The Broad Institute Genome Sequencing Center for Infectious Disease"/>
            <person name="Wu L."/>
            <person name="Ma J."/>
        </authorList>
    </citation>
    <scope>NUCLEOTIDE SEQUENCE [LARGE SCALE GENOMIC DNA]</scope>
    <source>
        <strain evidence="10">CGMCC 1.15922</strain>
    </source>
</reference>
<comment type="pathway">
    <text evidence="1">Amino-acid biosynthesis; L-asparagine biosynthesis; L-asparagine from L-aspartate (L-Gln route): step 1/1.</text>
</comment>
<gene>
    <name evidence="9" type="primary">asnB</name>
    <name evidence="9" type="ORF">GCM10011501_18760</name>
</gene>
<dbReference type="PANTHER" id="PTHR43284:SF1">
    <property type="entry name" value="ASPARAGINE SYNTHETASE"/>
    <property type="match status" value="1"/>
</dbReference>
<dbReference type="InterPro" id="IPR033738">
    <property type="entry name" value="AsnB_N"/>
</dbReference>
<dbReference type="SUPFAM" id="SSF52402">
    <property type="entry name" value="Adenine nucleotide alpha hydrolases-like"/>
    <property type="match status" value="1"/>
</dbReference>
<evidence type="ECO:0000256" key="6">
    <source>
        <dbReference type="ARBA" id="ARBA00022962"/>
    </source>
</evidence>
<dbReference type="Pfam" id="PF00733">
    <property type="entry name" value="Asn_synthase"/>
    <property type="match status" value="1"/>
</dbReference>
<evidence type="ECO:0000256" key="1">
    <source>
        <dbReference type="ARBA" id="ARBA00005187"/>
    </source>
</evidence>
<dbReference type="InterPro" id="IPR014729">
    <property type="entry name" value="Rossmann-like_a/b/a_fold"/>
</dbReference>
<dbReference type="EC" id="6.3.5.4" evidence="3"/>
<protein>
    <recommendedName>
        <fullName evidence="3">asparagine synthase (glutamine-hydrolyzing)</fullName>
        <ecNumber evidence="3">6.3.5.4</ecNumber>
    </recommendedName>
</protein>
<dbReference type="Pfam" id="PF13537">
    <property type="entry name" value="GATase_7"/>
    <property type="match status" value="1"/>
</dbReference>
<comment type="similarity">
    <text evidence="2">Belongs to the asparagine synthetase family.</text>
</comment>
<dbReference type="InterPro" id="IPR017932">
    <property type="entry name" value="GATase_2_dom"/>
</dbReference>
<sequence length="641" mass="73367">MCGILATFGDINHNTSDNEFQKALALQGHRGPNDNGFETFHGSRLGHARLSIMDLTDSGHQPMFSDCHKVALIFNGEIYNFKELKATLSLEGVSFSSQSDTEVLLKAYLHYGIDCLESFIGMFAFIIVDKRPGKDCTYVVRDRLGIKPLFYYQSEKGYIFSSEVKSILALAKRKFPLNKKTVSSYFSYRYSILDETFFEGIQNLTPGSYLHITKEGTKQHKYWQLSDYVDQSEDKGEEYYLNGVEELLHSSIKYRMISDVPFGAYLSGGVDSSLVTAIMSKYTQAPIKTYTIGFSEEGYNEFEYADCVAKLYQTDHKAINIDATEYFSTLNRLITYKDAPLSVPNEVPLYLMSKELKKDITVVLSGEGADEIFGGYGRIFRSSDDFINQNSLKEQPATSALFEKKYGQQVFSTALEHFLFNYSYTKPELKHNLLAKNVDWQVIENELNQRFEQSFNEVPESDYQTKMMYTFETVHLQGLLSRVDTTTMATSVEARVPFVDHRLVEFAFSIPNKYKLKWNSTKDQTLAKNKMADQNSEAHDTPKYILKKVGEKYLPDEVLYRKKMGFPVPLDKWLGGSFAEQAKQILSDNSNNANQVIDTDFVLSLLNDKDLAKNHSLAMKVWMVINLFTFCDTYKCYLEQY</sequence>
<dbReference type="SUPFAM" id="SSF56235">
    <property type="entry name" value="N-terminal nucleophile aminohydrolases (Ntn hydrolases)"/>
    <property type="match status" value="1"/>
</dbReference>
<feature type="domain" description="Glutamine amidotransferase type-2" evidence="8">
    <location>
        <begin position="2"/>
        <end position="215"/>
    </location>
</feature>
<dbReference type="InterPro" id="IPR006426">
    <property type="entry name" value="Asn_synth_AEB"/>
</dbReference>
<dbReference type="InterPro" id="IPR051786">
    <property type="entry name" value="ASN_synthetase/amidase"/>
</dbReference>
<keyword evidence="5" id="KW-0067">ATP-binding</keyword>
<name>A0ABQ3IU98_9GAMM</name>
<evidence type="ECO:0000256" key="2">
    <source>
        <dbReference type="ARBA" id="ARBA00005752"/>
    </source>
</evidence>
<evidence type="ECO:0000313" key="10">
    <source>
        <dbReference type="Proteomes" id="UP000626370"/>
    </source>
</evidence>
<dbReference type="NCBIfam" id="TIGR01536">
    <property type="entry name" value="asn_synth_AEB"/>
    <property type="match status" value="1"/>
</dbReference>
<evidence type="ECO:0000259" key="8">
    <source>
        <dbReference type="PROSITE" id="PS51278"/>
    </source>
</evidence>
<dbReference type="InterPro" id="IPR029055">
    <property type="entry name" value="Ntn_hydrolases_N"/>
</dbReference>
<proteinExistence type="inferred from homology"/>
<comment type="caution">
    <text evidence="9">The sequence shown here is derived from an EMBL/GenBank/DDBJ whole genome shotgun (WGS) entry which is preliminary data.</text>
</comment>
<evidence type="ECO:0000256" key="4">
    <source>
        <dbReference type="ARBA" id="ARBA00022741"/>
    </source>
</evidence>
<dbReference type="CDD" id="cd00712">
    <property type="entry name" value="AsnB"/>
    <property type="match status" value="1"/>
</dbReference>
<dbReference type="PANTHER" id="PTHR43284">
    <property type="entry name" value="ASPARAGINE SYNTHETASE (GLUTAMINE-HYDROLYZING)"/>
    <property type="match status" value="1"/>
</dbReference>
<dbReference type="Gene3D" id="3.60.20.10">
    <property type="entry name" value="Glutamine Phosphoribosylpyrophosphate, subunit 1, domain 1"/>
    <property type="match status" value="1"/>
</dbReference>
<dbReference type="CDD" id="cd01991">
    <property type="entry name" value="Asn_synthase_B_C"/>
    <property type="match status" value="1"/>
</dbReference>
<dbReference type="InterPro" id="IPR001962">
    <property type="entry name" value="Asn_synthase"/>
</dbReference>
<dbReference type="RefSeq" id="WP_189378003.1">
    <property type="nucleotide sequence ID" value="NZ_BNAH01000006.1"/>
</dbReference>
<evidence type="ECO:0000313" key="9">
    <source>
        <dbReference type="EMBL" id="GHE89453.1"/>
    </source>
</evidence>
<keyword evidence="10" id="KW-1185">Reference proteome</keyword>
<accession>A0ABQ3IU98</accession>
<keyword evidence="6" id="KW-0315">Glutamine amidotransferase</keyword>
<evidence type="ECO:0000256" key="3">
    <source>
        <dbReference type="ARBA" id="ARBA00012737"/>
    </source>
</evidence>
<evidence type="ECO:0000256" key="5">
    <source>
        <dbReference type="ARBA" id="ARBA00022840"/>
    </source>
</evidence>
<dbReference type="PIRSF" id="PIRSF001589">
    <property type="entry name" value="Asn_synthetase_glu-h"/>
    <property type="match status" value="1"/>
</dbReference>